<accession>A0A2P4SQH3</accession>
<dbReference type="Proteomes" id="UP000237246">
    <property type="component" value="Unassembled WGS sequence"/>
</dbReference>
<reference evidence="1 2" key="1">
    <citation type="submission" date="2018-01" db="EMBL/GenBank/DDBJ databases">
        <title>Comparison of the Chinese Bamboo Partridge and Red Junglefowl genome sequences highlights the importance of demography in genome evolution.</title>
        <authorList>
            <person name="Tiley G.P."/>
            <person name="Kimball R.T."/>
            <person name="Braun E.L."/>
            <person name="Burleigh J.G."/>
        </authorList>
    </citation>
    <scope>NUCLEOTIDE SEQUENCE [LARGE SCALE GENOMIC DNA]</scope>
    <source>
        <strain evidence="1">RTK389</strain>
        <tissue evidence="1">Blood</tissue>
    </source>
</reference>
<dbReference type="EMBL" id="PPHD01029236">
    <property type="protein sequence ID" value="POI26353.1"/>
    <property type="molecule type" value="Genomic_DNA"/>
</dbReference>
<keyword evidence="2" id="KW-1185">Reference proteome</keyword>
<evidence type="ECO:0000313" key="1">
    <source>
        <dbReference type="EMBL" id="POI26353.1"/>
    </source>
</evidence>
<organism evidence="1 2">
    <name type="scientific">Bambusicola thoracicus</name>
    <name type="common">Chinese bamboo-partridge</name>
    <name type="synonym">Perdix thoracica</name>
    <dbReference type="NCBI Taxonomy" id="9083"/>
    <lineage>
        <taxon>Eukaryota</taxon>
        <taxon>Metazoa</taxon>
        <taxon>Chordata</taxon>
        <taxon>Craniata</taxon>
        <taxon>Vertebrata</taxon>
        <taxon>Euteleostomi</taxon>
        <taxon>Archelosauria</taxon>
        <taxon>Archosauria</taxon>
        <taxon>Dinosauria</taxon>
        <taxon>Saurischia</taxon>
        <taxon>Theropoda</taxon>
        <taxon>Coelurosauria</taxon>
        <taxon>Aves</taxon>
        <taxon>Neognathae</taxon>
        <taxon>Galloanserae</taxon>
        <taxon>Galliformes</taxon>
        <taxon>Phasianidae</taxon>
        <taxon>Perdicinae</taxon>
        <taxon>Bambusicola</taxon>
    </lineage>
</organism>
<dbReference type="AlphaFoldDB" id="A0A2P4SQH3"/>
<comment type="caution">
    <text evidence="1">The sequence shown here is derived from an EMBL/GenBank/DDBJ whole genome shotgun (WGS) entry which is preliminary data.</text>
</comment>
<evidence type="ECO:0000313" key="2">
    <source>
        <dbReference type="Proteomes" id="UP000237246"/>
    </source>
</evidence>
<name>A0A2P4SQH3_BAMTH</name>
<gene>
    <name evidence="1" type="ORF">CIB84_009897</name>
</gene>
<sequence length="119" mass="13547">MSQYLHQYFARWVSTEHTATENTCESKSICIYFGWWSCPISYFHSHGLSVPGFDLPILEFRTSFHFVLQLQMSVPNHGSQAGQNTAGRIMLNRKGDPIRSGCLMCMFLSVNIPQQRANG</sequence>
<protein>
    <submittedName>
        <fullName evidence="1">Uncharacterized protein</fullName>
    </submittedName>
</protein>
<proteinExistence type="predicted"/>